<evidence type="ECO:0000259" key="2">
    <source>
        <dbReference type="PROSITE" id="PS51175"/>
    </source>
</evidence>
<feature type="region of interest" description="Disordered" evidence="1">
    <location>
        <begin position="1"/>
        <end position="26"/>
    </location>
</feature>
<dbReference type="Pfam" id="PF06439">
    <property type="entry name" value="3keto-disac_hyd"/>
    <property type="match status" value="1"/>
</dbReference>
<dbReference type="InterPro" id="IPR008334">
    <property type="entry name" value="5'-Nucleotdase_C"/>
</dbReference>
<dbReference type="AlphaFoldDB" id="A0A4Z1CIQ8"/>
<sequence length="817" mass="83485">MRPYGRHGCGTRHSAHPEEPAGPKPAHRLRRLSTAVLALALTSAGAAAVPAPAAAAVGDEVIAWLEVEQGEISGGPALNSGDHGNFSGSGSYTFRETGMTSEMTVTAPAAGAYPVWIRYAAGPLSAEENVTRGMGLLTNDGDRQTVPYPLTGSWESWGWAQATVDLDEGVNTLAVSCDRAVEMCRLNFDAVQVGGTAPDPCAVTPAPAGTTRLFDGSFASFDQWRKSGSGGFGQQVVRNPATGAYDCTLRGFRGQGTTWTTAQHAGPYTLGVDWRRGDAAAGSSVYVASPSTATATPAGGYRVHIGATDTGAITYGATTQPADAAAVAAAVLPVGQWNRFAVQVTPQRIRVLLNGTPVNAVDRTASTAGHIGLENRAGTDQVGFRDIQLTPGVVLGELSGPARRAATADGTAHPGDESTLANLVADSQRWATRGSAGGNARIALVAASSLQADLVPADDGVTYAAATSAVAAEPLVNLRLTGAQIETVLEQQWQPDGGFVSLGASSGLTWTHDPGRPLGERITGTWLDGVPLDPALNYSVTAAASLAAGSDDFPGFAAGIGRRTPDATTHSALAAHLGDESASGPLDVPRTQRGVGVHVPGGATSWVAGTTYALDLSSWSYSATSDPVDDTVAVTIGGRAVGSFAVDDDQTDPGEHGTVAVRAALPVDLPAGATTVEVVGSTTGTTVRLPITVVAAPATPTPVPTTEPTPVPTPLPTPTPAPAKASASVKVKVKPGRVVARKTRARLVVTVAGGTSTPTGKVTARLGARKVRGTLREGRVVLRLPALARPGRVRVAYAGDSRTLPAKKTVRIRAVTP</sequence>
<dbReference type="RefSeq" id="WP_135837791.1">
    <property type="nucleotide sequence ID" value="NZ_SRRO01000001.1"/>
</dbReference>
<keyword evidence="4" id="KW-1185">Reference proteome</keyword>
<dbReference type="EMBL" id="SRRO01000001">
    <property type="protein sequence ID" value="TGN63253.1"/>
    <property type="molecule type" value="Genomic_DNA"/>
</dbReference>
<dbReference type="GO" id="GO:0030246">
    <property type="term" value="F:carbohydrate binding"/>
    <property type="evidence" value="ECO:0007669"/>
    <property type="project" value="InterPro"/>
</dbReference>
<dbReference type="InterPro" id="IPR006179">
    <property type="entry name" value="5_nucleotidase/apyrase"/>
</dbReference>
<dbReference type="Pfam" id="PF02872">
    <property type="entry name" value="5_nucleotid_C"/>
    <property type="match status" value="1"/>
</dbReference>
<dbReference type="PROSITE" id="PS51175">
    <property type="entry name" value="CBM6"/>
    <property type="match status" value="1"/>
</dbReference>
<dbReference type="PANTHER" id="PTHR11575:SF24">
    <property type="entry name" value="5'-NUCLEOTIDASE"/>
    <property type="match status" value="1"/>
</dbReference>
<dbReference type="Proteomes" id="UP000297496">
    <property type="component" value="Unassembled WGS sequence"/>
</dbReference>
<dbReference type="InterPro" id="IPR005084">
    <property type="entry name" value="CBM6"/>
</dbReference>
<dbReference type="Gene3D" id="2.60.120.560">
    <property type="entry name" value="Exo-inulinase, domain 1"/>
    <property type="match status" value="1"/>
</dbReference>
<dbReference type="InterPro" id="IPR008979">
    <property type="entry name" value="Galactose-bd-like_sf"/>
</dbReference>
<dbReference type="SUPFAM" id="SSF55816">
    <property type="entry name" value="5'-nucleotidase (syn. UDP-sugar hydrolase), C-terminal domain"/>
    <property type="match status" value="1"/>
</dbReference>
<dbReference type="GO" id="GO:0008253">
    <property type="term" value="F:5'-nucleotidase activity"/>
    <property type="evidence" value="ECO:0007669"/>
    <property type="project" value="TreeGrafter"/>
</dbReference>
<feature type="compositionally biased region" description="Pro residues" evidence="1">
    <location>
        <begin position="700"/>
        <end position="721"/>
    </location>
</feature>
<evidence type="ECO:0000256" key="1">
    <source>
        <dbReference type="SAM" id="MobiDB-lite"/>
    </source>
</evidence>
<dbReference type="OrthoDB" id="3751446at2"/>
<dbReference type="PANTHER" id="PTHR11575">
    <property type="entry name" value="5'-NUCLEOTIDASE-RELATED"/>
    <property type="match status" value="1"/>
</dbReference>
<comment type="caution">
    <text evidence="3">The sequence shown here is derived from an EMBL/GenBank/DDBJ whole genome shotgun (WGS) entry which is preliminary data.</text>
</comment>
<evidence type="ECO:0000313" key="4">
    <source>
        <dbReference type="Proteomes" id="UP000297496"/>
    </source>
</evidence>
<name>A0A4Z1CIQ8_9ACTN</name>
<reference evidence="3 4" key="1">
    <citation type="submission" date="2019-04" db="EMBL/GenBank/DDBJ databases">
        <title>Three New Species of Nocardioides, Nocardioides euryhalodurans sp. nov., Nocardioides seonyuensis sp. nov. and Nocardioides eburneoflavus sp. nov. Isolated from Soil.</title>
        <authorList>
            <person name="Roh S.G."/>
            <person name="Lee C."/>
            <person name="Kim M.-K."/>
            <person name="Kim S.B."/>
        </authorList>
    </citation>
    <scope>NUCLEOTIDE SEQUENCE [LARGE SCALE GENOMIC DNA]</scope>
    <source>
        <strain evidence="3 4">MMS17-SY213</strain>
    </source>
</reference>
<dbReference type="GO" id="GO:0030288">
    <property type="term" value="C:outer membrane-bounded periplasmic space"/>
    <property type="evidence" value="ECO:0007669"/>
    <property type="project" value="TreeGrafter"/>
</dbReference>
<protein>
    <submittedName>
        <fullName evidence="3">DUF1080 domain-containing protein</fullName>
    </submittedName>
</protein>
<dbReference type="SUPFAM" id="SSF49785">
    <property type="entry name" value="Galactose-binding domain-like"/>
    <property type="match status" value="1"/>
</dbReference>
<organism evidence="3 4">
    <name type="scientific">Nocardioides eburneiflavus</name>
    <dbReference type="NCBI Taxonomy" id="2518372"/>
    <lineage>
        <taxon>Bacteria</taxon>
        <taxon>Bacillati</taxon>
        <taxon>Actinomycetota</taxon>
        <taxon>Actinomycetes</taxon>
        <taxon>Propionibacteriales</taxon>
        <taxon>Nocardioidaceae</taxon>
        <taxon>Nocardioides</taxon>
    </lineage>
</organism>
<dbReference type="Gene3D" id="3.90.780.10">
    <property type="entry name" value="5'-Nucleotidase, C-terminal domain"/>
    <property type="match status" value="1"/>
</dbReference>
<evidence type="ECO:0000313" key="3">
    <source>
        <dbReference type="EMBL" id="TGN63253.1"/>
    </source>
</evidence>
<dbReference type="Gene3D" id="2.60.120.260">
    <property type="entry name" value="Galactose-binding domain-like"/>
    <property type="match status" value="1"/>
</dbReference>
<dbReference type="GO" id="GO:0009166">
    <property type="term" value="P:nucleotide catabolic process"/>
    <property type="evidence" value="ECO:0007669"/>
    <property type="project" value="InterPro"/>
</dbReference>
<gene>
    <name evidence="3" type="ORF">EXE59_04305</name>
</gene>
<dbReference type="InterPro" id="IPR010496">
    <property type="entry name" value="AL/BT2_dom"/>
</dbReference>
<feature type="domain" description="CBM6" evidence="2">
    <location>
        <begin position="63"/>
        <end position="194"/>
    </location>
</feature>
<proteinExistence type="predicted"/>
<accession>A0A4Z1CIQ8</accession>
<feature type="region of interest" description="Disordered" evidence="1">
    <location>
        <begin position="700"/>
        <end position="723"/>
    </location>
</feature>
<dbReference type="GO" id="GO:0008768">
    <property type="term" value="F:UDP-sugar diphosphatase activity"/>
    <property type="evidence" value="ECO:0007669"/>
    <property type="project" value="TreeGrafter"/>
</dbReference>
<dbReference type="InterPro" id="IPR036907">
    <property type="entry name" value="5'-Nucleotdase_C_sf"/>
</dbReference>